<dbReference type="Proteomes" id="UP000031668">
    <property type="component" value="Unassembled WGS sequence"/>
</dbReference>
<comment type="caution">
    <text evidence="1">The sequence shown here is derived from an EMBL/GenBank/DDBJ whole genome shotgun (WGS) entry which is preliminary data.</text>
</comment>
<dbReference type="OrthoDB" id="1728974at2759"/>
<gene>
    <name evidence="1" type="ORF">RF11_01361</name>
</gene>
<evidence type="ECO:0000313" key="1">
    <source>
        <dbReference type="EMBL" id="KII71817.1"/>
    </source>
</evidence>
<keyword evidence="2" id="KW-1185">Reference proteome</keyword>
<organism evidence="1 2">
    <name type="scientific">Thelohanellus kitauei</name>
    <name type="common">Myxosporean</name>
    <dbReference type="NCBI Taxonomy" id="669202"/>
    <lineage>
        <taxon>Eukaryota</taxon>
        <taxon>Metazoa</taxon>
        <taxon>Cnidaria</taxon>
        <taxon>Myxozoa</taxon>
        <taxon>Myxosporea</taxon>
        <taxon>Bivalvulida</taxon>
        <taxon>Platysporina</taxon>
        <taxon>Myxobolidae</taxon>
        <taxon>Thelohanellus</taxon>
    </lineage>
</organism>
<accession>A0A0C2NCW7</accession>
<proteinExistence type="predicted"/>
<dbReference type="EMBL" id="JWZT01001610">
    <property type="protein sequence ID" value="KII71817.1"/>
    <property type="molecule type" value="Genomic_DNA"/>
</dbReference>
<evidence type="ECO:0000313" key="2">
    <source>
        <dbReference type="Proteomes" id="UP000031668"/>
    </source>
</evidence>
<dbReference type="AlphaFoldDB" id="A0A0C2NCW7"/>
<name>A0A0C2NCW7_THEKT</name>
<protein>
    <submittedName>
        <fullName evidence="1">Uncharacterized protein</fullName>
    </submittedName>
</protein>
<sequence length="100" mass="11647">MHQQIDTCLTGKKKPRAKEKFEMLDEAQTAAFVKIVMCVENKKTQRKLFYINGASGSGKNISLPYLIVILSRKTKNSIAIRYKRNRSYYHKKRTNHSQLI</sequence>
<reference evidence="1 2" key="1">
    <citation type="journal article" date="2014" name="Genome Biol. Evol.">
        <title>The genome of the myxosporean Thelohanellus kitauei shows adaptations to nutrient acquisition within its fish host.</title>
        <authorList>
            <person name="Yang Y."/>
            <person name="Xiong J."/>
            <person name="Zhou Z."/>
            <person name="Huo F."/>
            <person name="Miao W."/>
            <person name="Ran C."/>
            <person name="Liu Y."/>
            <person name="Zhang J."/>
            <person name="Feng J."/>
            <person name="Wang M."/>
            <person name="Wang M."/>
            <person name="Wang L."/>
            <person name="Yao B."/>
        </authorList>
    </citation>
    <scope>NUCLEOTIDE SEQUENCE [LARGE SCALE GENOMIC DNA]</scope>
    <source>
        <strain evidence="1">Wuqing</strain>
    </source>
</reference>